<feature type="binding site" evidence="6">
    <location>
        <position position="167"/>
    </location>
    <ligand>
        <name>Zn(2+)</name>
        <dbReference type="ChEBI" id="CHEBI:29105"/>
    </ligand>
</feature>
<gene>
    <name evidence="8" type="ORF">PSALAMII_LOCUS2194</name>
</gene>
<reference evidence="8" key="1">
    <citation type="submission" date="2021-07" db="EMBL/GenBank/DDBJ databases">
        <authorList>
            <person name="Branca A.L. A."/>
        </authorList>
    </citation>
    <scope>NUCLEOTIDE SEQUENCE</scope>
</reference>
<evidence type="ECO:0000256" key="3">
    <source>
        <dbReference type="ARBA" id="ARBA00022692"/>
    </source>
</evidence>
<evidence type="ECO:0000256" key="2">
    <source>
        <dbReference type="ARBA" id="ARBA00007018"/>
    </source>
</evidence>
<feature type="binding site" evidence="6">
    <location>
        <position position="163"/>
    </location>
    <ligand>
        <name>Zn(2+)</name>
        <dbReference type="ChEBI" id="CHEBI:29105"/>
    </ligand>
</feature>
<evidence type="ECO:0000256" key="6">
    <source>
        <dbReference type="PIRSR" id="PIRSR604254-1"/>
    </source>
</evidence>
<comment type="caution">
    <text evidence="8">The sequence shown here is derived from an EMBL/GenBank/DDBJ whole genome shotgun (WGS) entry which is preliminary data.</text>
</comment>
<dbReference type="GO" id="GO:0016020">
    <property type="term" value="C:membrane"/>
    <property type="evidence" value="ECO:0007669"/>
    <property type="project" value="UniProtKB-SubCell"/>
</dbReference>
<keyword evidence="6" id="KW-0862">Zinc</keyword>
<keyword evidence="9" id="KW-1185">Reference proteome</keyword>
<feature type="transmembrane region" description="Helical" evidence="7">
    <location>
        <begin position="97"/>
        <end position="118"/>
    </location>
</feature>
<comment type="similarity">
    <text evidence="2">Belongs to the ADIPOR family.</text>
</comment>
<feature type="binding site" evidence="6">
    <location>
        <position position="26"/>
    </location>
    <ligand>
        <name>Zn(2+)</name>
        <dbReference type="ChEBI" id="CHEBI:29105"/>
    </ligand>
</feature>
<evidence type="ECO:0000256" key="7">
    <source>
        <dbReference type="SAM" id="Phobius"/>
    </source>
</evidence>
<dbReference type="GO" id="GO:0046872">
    <property type="term" value="F:metal ion binding"/>
    <property type="evidence" value="ECO:0007669"/>
    <property type="project" value="UniProtKB-KW"/>
</dbReference>
<feature type="transmembrane region" description="Helical" evidence="7">
    <location>
        <begin position="6"/>
        <end position="28"/>
    </location>
</feature>
<keyword evidence="4 7" id="KW-1133">Transmembrane helix</keyword>
<evidence type="ECO:0000256" key="1">
    <source>
        <dbReference type="ARBA" id="ARBA00004141"/>
    </source>
</evidence>
<dbReference type="InterPro" id="IPR004254">
    <property type="entry name" value="AdipoR/HlyIII-related"/>
</dbReference>
<keyword evidence="6" id="KW-0479">Metal-binding</keyword>
<name>A0A9W4IJ05_9EURO</name>
<proteinExistence type="inferred from homology"/>
<dbReference type="Pfam" id="PF03006">
    <property type="entry name" value="HlyIII"/>
    <property type="match status" value="1"/>
</dbReference>
<evidence type="ECO:0000313" key="8">
    <source>
        <dbReference type="EMBL" id="CAG8314743.1"/>
    </source>
</evidence>
<keyword evidence="5 7" id="KW-0472">Membrane</keyword>
<evidence type="ECO:0000256" key="5">
    <source>
        <dbReference type="ARBA" id="ARBA00023136"/>
    </source>
</evidence>
<feature type="transmembrane region" description="Helical" evidence="7">
    <location>
        <begin position="124"/>
        <end position="143"/>
    </location>
</feature>
<dbReference type="Proteomes" id="UP001152649">
    <property type="component" value="Unassembled WGS sequence"/>
</dbReference>
<accession>A0A9W4IJ05</accession>
<organism evidence="8 9">
    <name type="scientific">Penicillium salamii</name>
    <dbReference type="NCBI Taxonomy" id="1612424"/>
    <lineage>
        <taxon>Eukaryota</taxon>
        <taxon>Fungi</taxon>
        <taxon>Dikarya</taxon>
        <taxon>Ascomycota</taxon>
        <taxon>Pezizomycotina</taxon>
        <taxon>Eurotiomycetes</taxon>
        <taxon>Eurotiomycetidae</taxon>
        <taxon>Eurotiales</taxon>
        <taxon>Aspergillaceae</taxon>
        <taxon>Penicillium</taxon>
    </lineage>
</organism>
<sequence length="187" mass="20192">MALNAISALVSLLSNLFCFGTSAFCHYLLDSRKQVSSFFLLDYIGIVLHIWGTSVSVLLLENTGSGKRTSIILGITLAGVICAIYLVAWPREKRERVLVIGVFGALALCSVSLYNAVFSSMSRLTASYIFLAPINGIGGWFYSRGSIQILSQRSSNPYTVSGHSLMHLCSLIASIFHASILASSVCI</sequence>
<dbReference type="PANTHER" id="PTHR20855:SF52">
    <property type="entry name" value="ADIPONECTIN RECEPTOR PROTEIN"/>
    <property type="match status" value="1"/>
</dbReference>
<comment type="subcellular location">
    <subcellularLocation>
        <location evidence="1">Membrane</location>
        <topology evidence="1">Multi-pass membrane protein</topology>
    </subcellularLocation>
</comment>
<feature type="transmembrane region" description="Helical" evidence="7">
    <location>
        <begin position="40"/>
        <end position="59"/>
    </location>
</feature>
<dbReference type="AlphaFoldDB" id="A0A9W4IJ05"/>
<evidence type="ECO:0000313" key="9">
    <source>
        <dbReference type="Proteomes" id="UP001152649"/>
    </source>
</evidence>
<dbReference type="PANTHER" id="PTHR20855">
    <property type="entry name" value="ADIPOR/PROGESTIN RECEPTOR-RELATED"/>
    <property type="match status" value="1"/>
</dbReference>
<keyword evidence="3 7" id="KW-0812">Transmembrane</keyword>
<protein>
    <submittedName>
        <fullName evidence="8">Uncharacterized protein</fullName>
    </submittedName>
</protein>
<dbReference type="GO" id="GO:0038023">
    <property type="term" value="F:signaling receptor activity"/>
    <property type="evidence" value="ECO:0007669"/>
    <property type="project" value="TreeGrafter"/>
</dbReference>
<dbReference type="EMBL" id="CAJVPG010000079">
    <property type="protein sequence ID" value="CAG8314743.1"/>
    <property type="molecule type" value="Genomic_DNA"/>
</dbReference>
<evidence type="ECO:0000256" key="4">
    <source>
        <dbReference type="ARBA" id="ARBA00022989"/>
    </source>
</evidence>
<feature type="transmembrane region" description="Helical" evidence="7">
    <location>
        <begin position="71"/>
        <end position="90"/>
    </location>
</feature>